<dbReference type="InterPro" id="IPR002223">
    <property type="entry name" value="Kunitz_BPTI"/>
</dbReference>
<dbReference type="PROSITE" id="PS50279">
    <property type="entry name" value="BPTI_KUNITZ_2"/>
    <property type="match status" value="7"/>
</dbReference>
<dbReference type="PANTHER" id="PTHR46339:SF1">
    <property type="entry name" value="BPTI_KUNITZ INHIBITOR DOMAIN-CONTAINING PROTEIN"/>
    <property type="match status" value="1"/>
</dbReference>
<feature type="domain" description="BPTI/Kunitz inhibitor" evidence="2">
    <location>
        <begin position="520"/>
        <end position="570"/>
    </location>
</feature>
<dbReference type="GO" id="GO:0004867">
    <property type="term" value="F:serine-type endopeptidase inhibitor activity"/>
    <property type="evidence" value="ECO:0007669"/>
    <property type="project" value="InterPro"/>
</dbReference>
<accession>A0A2A2JZN3</accession>
<feature type="chain" id="PRO_5012268492" description="BPTI/Kunitz inhibitor domain-containing protein" evidence="1">
    <location>
        <begin position="22"/>
        <end position="832"/>
    </location>
</feature>
<organism evidence="3 4">
    <name type="scientific">Diploscapter pachys</name>
    <dbReference type="NCBI Taxonomy" id="2018661"/>
    <lineage>
        <taxon>Eukaryota</taxon>
        <taxon>Metazoa</taxon>
        <taxon>Ecdysozoa</taxon>
        <taxon>Nematoda</taxon>
        <taxon>Chromadorea</taxon>
        <taxon>Rhabditida</taxon>
        <taxon>Rhabditina</taxon>
        <taxon>Rhabditomorpha</taxon>
        <taxon>Rhabditoidea</taxon>
        <taxon>Rhabditidae</taxon>
        <taxon>Diploscapter</taxon>
    </lineage>
</organism>
<dbReference type="SMART" id="SM00289">
    <property type="entry name" value="WR1"/>
    <property type="match status" value="4"/>
</dbReference>
<dbReference type="PANTHER" id="PTHR46339">
    <property type="entry name" value="PROTEIN CBG15282-RELATED"/>
    <property type="match status" value="1"/>
</dbReference>
<feature type="domain" description="BPTI/Kunitz inhibitor" evidence="2">
    <location>
        <begin position="416"/>
        <end position="466"/>
    </location>
</feature>
<name>A0A2A2JZN3_9BILA</name>
<dbReference type="PROSITE" id="PS00280">
    <property type="entry name" value="BPTI_KUNITZ_1"/>
    <property type="match status" value="1"/>
</dbReference>
<comment type="caution">
    <text evidence="3">The sequence shown here is derived from an EMBL/GenBank/DDBJ whole genome shotgun (WGS) entry which is preliminary data.</text>
</comment>
<feature type="domain" description="BPTI/Kunitz inhibitor" evidence="2">
    <location>
        <begin position="180"/>
        <end position="230"/>
    </location>
</feature>
<sequence>MWSRHFRRVLLMCMAMGVVQTVDSSMPQGANEGSFITAMKTLLFGSEHAQNGSAQADIIYPPPPDVSSFRQYQTGRSIPSGESCTMPRQIGTGPYRILRWYYNPVRGRCELFYWAGCCGNGNNFQTFQTCQNTCEVTSQNTAQSPLFAEIELIFKPSSGTGPGTAHYLTATQSSVSCSCCMRPYSEGYGTYLLPKYYYNAADSQCKPFVYRGQGGFGNVFDSEQQCQTSCSNFVQSPPAVIVPPPALPPAITPTLPSIQPSPQIQINFATQQPEMIPPTIIPIFEPPSTLAPPPPTPMMIPMTMTPYQPPVDPCSQDKEPGVGAKQLQRYFFNKLTKMCESFVYFGSAANRNNFVTLEDCQQQCPESPNPCAISTPINQISTCQPGNSCGGTSYCHVGANPQTTVCCPKPAAVDRCQQPLNTGVGSANLPRWWFNPATQSCQPCTYQGLQGNENNFLSQSECENSCLVNPCRQGQPYRSQGVTVQCSAMNPTVCPAGHYCHIGADQSTSVCCEALGNTPCEEEMTKGEGTAALTRFYYDAKQRKCLAFNYLGMKGNRNNFLTKENCEMVCPVWQNPCSIGLPIMGSNNNKPFQCHKQAPCPTSFFCHLGFDDSTTVCCQSEGDPCTLMVKEGHGNNAIPRWFYNQQTRQCQPFTYKGMGGNENNFLFREHCESTCPVFINACASGEPYLLPNGVPQLCDPTNSDATCPATHYCHAGPDSSSQMCCPGRTDPCIHSVSEGEGPLSIVRYYFDANTRQCLEFTFRGLKGNQNNFLTQEDCEGRCPVQINPCPISFSSLKHATGLKPCGQNYNCPSSQWCHIGETKDTTVCCPNG</sequence>
<keyword evidence="4" id="KW-1185">Reference proteome</keyword>
<evidence type="ECO:0000313" key="3">
    <source>
        <dbReference type="EMBL" id="PAV67093.1"/>
    </source>
</evidence>
<dbReference type="Pfam" id="PF00014">
    <property type="entry name" value="Kunitz_BPTI"/>
    <property type="match status" value="7"/>
</dbReference>
<gene>
    <name evidence="3" type="ORF">WR25_24631</name>
</gene>
<keyword evidence="1" id="KW-0732">Signal</keyword>
<dbReference type="STRING" id="2018661.A0A2A2JZN3"/>
<dbReference type="SMART" id="SM00131">
    <property type="entry name" value="KU"/>
    <property type="match status" value="7"/>
</dbReference>
<dbReference type="InterPro" id="IPR036880">
    <property type="entry name" value="Kunitz_BPTI_sf"/>
</dbReference>
<feature type="signal peptide" evidence="1">
    <location>
        <begin position="1"/>
        <end position="21"/>
    </location>
</feature>
<dbReference type="CDD" id="cd22593">
    <property type="entry name" value="Kunitz_conkunitzin"/>
    <property type="match status" value="6"/>
</dbReference>
<feature type="domain" description="BPTI/Kunitz inhibitor" evidence="2">
    <location>
        <begin position="732"/>
        <end position="782"/>
    </location>
</feature>
<reference evidence="3 4" key="1">
    <citation type="journal article" date="2017" name="Curr. Biol.">
        <title>Genome architecture and evolution of a unichromosomal asexual nematode.</title>
        <authorList>
            <person name="Fradin H."/>
            <person name="Zegar C."/>
            <person name="Gutwein M."/>
            <person name="Lucas J."/>
            <person name="Kovtun M."/>
            <person name="Corcoran D."/>
            <person name="Baugh L.R."/>
            <person name="Kiontke K."/>
            <person name="Gunsalus K."/>
            <person name="Fitch D.H."/>
            <person name="Piano F."/>
        </authorList>
    </citation>
    <scope>NUCLEOTIDE SEQUENCE [LARGE SCALE GENOMIC DNA]</scope>
    <source>
        <strain evidence="3">PF1309</strain>
    </source>
</reference>
<protein>
    <recommendedName>
        <fullName evidence="2">BPTI/Kunitz inhibitor domain-containing protein</fullName>
    </recommendedName>
</protein>
<dbReference type="InterPro" id="IPR053014">
    <property type="entry name" value="Cuticle_assoc_divergent"/>
</dbReference>
<evidence type="ECO:0000256" key="1">
    <source>
        <dbReference type="SAM" id="SignalP"/>
    </source>
</evidence>
<feature type="domain" description="BPTI/Kunitz inhibitor" evidence="2">
    <location>
        <begin position="314"/>
        <end position="364"/>
    </location>
</feature>
<evidence type="ECO:0000313" key="4">
    <source>
        <dbReference type="Proteomes" id="UP000218231"/>
    </source>
</evidence>
<evidence type="ECO:0000259" key="2">
    <source>
        <dbReference type="PROSITE" id="PS50279"/>
    </source>
</evidence>
<dbReference type="Proteomes" id="UP000218231">
    <property type="component" value="Unassembled WGS sequence"/>
</dbReference>
<feature type="domain" description="BPTI/Kunitz inhibitor" evidence="2">
    <location>
        <begin position="625"/>
        <end position="675"/>
    </location>
</feature>
<dbReference type="InterPro" id="IPR006150">
    <property type="entry name" value="Cys_repeat_1"/>
</dbReference>
<dbReference type="InterPro" id="IPR020901">
    <property type="entry name" value="Prtase_inh_Kunz-CS"/>
</dbReference>
<feature type="domain" description="BPTI/Kunitz inhibitor" evidence="2">
    <location>
        <begin position="84"/>
        <end position="134"/>
    </location>
</feature>
<dbReference type="Pfam" id="PF14625">
    <property type="entry name" value="Lustrin_cystein"/>
    <property type="match status" value="4"/>
</dbReference>
<dbReference type="CDD" id="cd00109">
    <property type="entry name" value="Kunitz-type"/>
    <property type="match status" value="1"/>
</dbReference>
<dbReference type="InterPro" id="IPR028150">
    <property type="entry name" value="Lustrin_cystein"/>
</dbReference>
<dbReference type="OrthoDB" id="4473401at2759"/>
<proteinExistence type="predicted"/>
<dbReference type="Gene3D" id="4.10.410.10">
    <property type="entry name" value="Pancreatic trypsin inhibitor Kunitz domain"/>
    <property type="match status" value="7"/>
</dbReference>
<dbReference type="AlphaFoldDB" id="A0A2A2JZN3"/>
<dbReference type="SUPFAM" id="SSF57362">
    <property type="entry name" value="BPTI-like"/>
    <property type="match status" value="7"/>
</dbReference>
<dbReference type="EMBL" id="LIAE01009996">
    <property type="protein sequence ID" value="PAV67093.1"/>
    <property type="molecule type" value="Genomic_DNA"/>
</dbReference>